<dbReference type="Proteomes" id="UP000321058">
    <property type="component" value="Unassembled WGS sequence"/>
</dbReference>
<gene>
    <name evidence="2" type="ORF">RSO01_68210</name>
</gene>
<comment type="caution">
    <text evidence="2">The sequence shown here is derived from an EMBL/GenBank/DDBJ whole genome shotgun (WGS) entry which is preliminary data.</text>
</comment>
<feature type="domain" description="Phage tail lysozyme" evidence="1">
    <location>
        <begin position="433"/>
        <end position="564"/>
    </location>
</feature>
<dbReference type="Pfam" id="PF18013">
    <property type="entry name" value="Phage_lysozyme2"/>
    <property type="match status" value="1"/>
</dbReference>
<accession>A0A512NL31</accession>
<dbReference type="InterPro" id="IPR041219">
    <property type="entry name" value="Phage_lysozyme2"/>
</dbReference>
<evidence type="ECO:0000259" key="1">
    <source>
        <dbReference type="Pfam" id="PF18013"/>
    </source>
</evidence>
<evidence type="ECO:0000313" key="2">
    <source>
        <dbReference type="EMBL" id="GEP59655.1"/>
    </source>
</evidence>
<dbReference type="Gene3D" id="1.10.530.10">
    <property type="match status" value="1"/>
</dbReference>
<dbReference type="EMBL" id="BKAJ01000136">
    <property type="protein sequence ID" value="GEP59655.1"/>
    <property type="molecule type" value="Genomic_DNA"/>
</dbReference>
<reference evidence="2 3" key="1">
    <citation type="submission" date="2019-07" db="EMBL/GenBank/DDBJ databases">
        <title>Whole genome shotgun sequence of Reyranella soli NBRC 108950.</title>
        <authorList>
            <person name="Hosoyama A."/>
            <person name="Uohara A."/>
            <person name="Ohji S."/>
            <person name="Ichikawa N."/>
        </authorList>
    </citation>
    <scope>NUCLEOTIDE SEQUENCE [LARGE SCALE GENOMIC DNA]</scope>
    <source>
        <strain evidence="2 3">NBRC 108950</strain>
    </source>
</reference>
<dbReference type="AlphaFoldDB" id="A0A512NL31"/>
<proteinExistence type="predicted"/>
<keyword evidence="3" id="KW-1185">Reference proteome</keyword>
<protein>
    <recommendedName>
        <fullName evidence="1">Phage tail lysozyme domain-containing protein</fullName>
    </recommendedName>
</protein>
<name>A0A512NL31_9HYPH</name>
<sequence>MAVMTIFIVKQQTDVFKSTDELVPVGDKLKPGDLFRGALSATDFELVDKLDEPKGVVRLDHVMRGPATLPSITTDVGRTLFCWAATIHARKTKADRNFLVSVAYYLSDKLGKFANDQRIGPFRYNLTEWLAAVEANKESGVQPEGLFDPAWQVTMAAIRTGNAMKKFADDHNKRSPLPVELFFYERLGEEALTLLKLEPAEPCSKAFAVAPPAGSYGAEIKDRKSGDVIKEVTDGLKAGFVASRADIAQLEPNLRFFNDEDFAPWLTVARVMTSDNLAIQATTLAGTFMTFPQALGPADRRSAAFVAFCLVECGVAEAKHSVPENNKAGLPDTWKVWSAAAETPERPGTIVVTKPVDGKASVGILAETPKDTDTDYKVYFCSDEGTVSVDVKPIAKDKIETLRWLDLTGTAAAVDPAALALAPATVQGTMELARKAFTRLRKAGWTKEQACGILANIQAESSFDHNNITGDGGDAHGLCQWHQDRRNDFEAEYKRPFAGSSFDQQIDFITFEMDHKEKKRAGDPLRQAKTPADAARIVCTEYERPNDKPGESAKRVPLAEAYAAVLL</sequence>
<evidence type="ECO:0000313" key="3">
    <source>
        <dbReference type="Proteomes" id="UP000321058"/>
    </source>
</evidence>
<organism evidence="2 3">
    <name type="scientific">Reyranella soli</name>
    <dbReference type="NCBI Taxonomy" id="1230389"/>
    <lineage>
        <taxon>Bacteria</taxon>
        <taxon>Pseudomonadati</taxon>
        <taxon>Pseudomonadota</taxon>
        <taxon>Alphaproteobacteria</taxon>
        <taxon>Hyphomicrobiales</taxon>
        <taxon>Reyranellaceae</taxon>
        <taxon>Reyranella</taxon>
    </lineage>
</organism>